<protein>
    <recommendedName>
        <fullName evidence="4">DUF3955 domain-containing protein</fullName>
    </recommendedName>
</protein>
<evidence type="ECO:0000313" key="3">
    <source>
        <dbReference type="Proteomes" id="UP000294292"/>
    </source>
</evidence>
<evidence type="ECO:0000256" key="1">
    <source>
        <dbReference type="SAM" id="Phobius"/>
    </source>
</evidence>
<organism evidence="2 3">
    <name type="scientific">Paenisporosarcina antarctica</name>
    <dbReference type="NCBI Taxonomy" id="417367"/>
    <lineage>
        <taxon>Bacteria</taxon>
        <taxon>Bacillati</taxon>
        <taxon>Bacillota</taxon>
        <taxon>Bacilli</taxon>
        <taxon>Bacillales</taxon>
        <taxon>Caryophanaceae</taxon>
        <taxon>Paenisporosarcina</taxon>
    </lineage>
</organism>
<dbReference type="Proteomes" id="UP000294292">
    <property type="component" value="Chromosome"/>
</dbReference>
<dbReference type="KEGG" id="panc:E2636_11960"/>
<keyword evidence="1" id="KW-0812">Transmembrane</keyword>
<proteinExistence type="predicted"/>
<feature type="transmembrane region" description="Helical" evidence="1">
    <location>
        <begin position="44"/>
        <end position="61"/>
    </location>
</feature>
<keyword evidence="3" id="KW-1185">Reference proteome</keyword>
<accession>A0A4P6ZZD9</accession>
<keyword evidence="1" id="KW-0472">Membrane</keyword>
<keyword evidence="1" id="KW-1133">Transmembrane helix</keyword>
<reference evidence="2 3" key="1">
    <citation type="submission" date="2019-03" db="EMBL/GenBank/DDBJ databases">
        <title>Complete genome sequence of Paenisporosarcina antarctica CGMCC 1.6503T.</title>
        <authorList>
            <person name="Rong J.-C."/>
            <person name="Chi N.-Y."/>
            <person name="Zhang Q.-F."/>
        </authorList>
    </citation>
    <scope>NUCLEOTIDE SEQUENCE [LARGE SCALE GENOMIC DNA]</scope>
    <source>
        <strain evidence="2 3">CGMCC 1.6503</strain>
    </source>
</reference>
<dbReference type="EMBL" id="CP038015">
    <property type="protein sequence ID" value="QBP41817.1"/>
    <property type="molecule type" value="Genomic_DNA"/>
</dbReference>
<evidence type="ECO:0008006" key="4">
    <source>
        <dbReference type="Google" id="ProtNLM"/>
    </source>
</evidence>
<dbReference type="AlphaFoldDB" id="A0A4P6ZZD9"/>
<gene>
    <name evidence="2" type="ORF">E2636_11960</name>
</gene>
<evidence type="ECO:0000313" key="2">
    <source>
        <dbReference type="EMBL" id="QBP41817.1"/>
    </source>
</evidence>
<sequence length="65" mass="7006">MKNSGILLVGMSLLTLALVIVLSRVAEAIFVISKVDIGHVTPIFVYVLIGIVFLLGLISILNKQK</sequence>
<name>A0A4P6ZZD9_9BACL</name>